<protein>
    <submittedName>
        <fullName evidence="1">Uncharacterized protein</fullName>
    </submittedName>
</protein>
<sequence length="39" mass="4754">MKNIKFYLHGKEIPAERILDTPEWKDYRPKYSGSTYKYS</sequence>
<comment type="caution">
    <text evidence="1">The sequence shown here is derived from an EMBL/GenBank/DDBJ whole genome shotgun (WGS) entry which is preliminary data.</text>
</comment>
<name>A0A0H3PWJ1_ECO5C</name>
<evidence type="ECO:0000313" key="1">
    <source>
        <dbReference type="EMBL" id="EDU90854.1"/>
    </source>
</evidence>
<dbReference type="EMBL" id="ABHU01000009">
    <property type="protein sequence ID" value="EDU90854.1"/>
    <property type="molecule type" value="Genomic_DNA"/>
</dbReference>
<proteinExistence type="predicted"/>
<dbReference type="BioCyc" id="ECOL478008-HMP:G76-484414-MONOMER"/>
<dbReference type="AlphaFoldDB" id="A0A0H3PWJ1"/>
<accession>A0A0H3PWJ1</accession>
<dbReference type="Proteomes" id="UP000004641">
    <property type="component" value="Unassembled WGS sequence"/>
</dbReference>
<organism evidence="1 2">
    <name type="scientific">Escherichia coli O157:H7 (strain EC869)</name>
    <dbReference type="NCBI Taxonomy" id="478008"/>
    <lineage>
        <taxon>Bacteria</taxon>
        <taxon>Pseudomonadati</taxon>
        <taxon>Pseudomonadota</taxon>
        <taxon>Gammaproteobacteria</taxon>
        <taxon>Enterobacterales</taxon>
        <taxon>Enterobacteriaceae</taxon>
        <taxon>Escherichia</taxon>
    </lineage>
</organism>
<evidence type="ECO:0000313" key="2">
    <source>
        <dbReference type="Proteomes" id="UP000004641"/>
    </source>
</evidence>
<gene>
    <name evidence="1" type="ORF">ECH7EC869_0049</name>
</gene>
<reference evidence="1 2" key="1">
    <citation type="journal article" date="2011" name="Appl. Environ. Microbiol.">
        <title>Genome signatures of Escherichia coli O157:H7 isolates from the bovine host reservoir.</title>
        <authorList>
            <person name="Eppinger M."/>
            <person name="Mammel M.K."/>
            <person name="Leclerc J.E."/>
            <person name="Ravel J."/>
            <person name="Cebula T.A."/>
        </authorList>
    </citation>
    <scope>NUCLEOTIDE SEQUENCE [LARGE SCALE GENOMIC DNA]</scope>
    <source>
        <strain evidence="1 2">EC869</strain>
    </source>
</reference>